<name>A0A0F9T0R5_9ZZZZ</name>
<dbReference type="EMBL" id="LAZR01000320">
    <property type="protein sequence ID" value="KKN74810.1"/>
    <property type="molecule type" value="Genomic_DNA"/>
</dbReference>
<evidence type="ECO:0000313" key="1">
    <source>
        <dbReference type="EMBL" id="KKN74810.1"/>
    </source>
</evidence>
<comment type="caution">
    <text evidence="1">The sequence shown here is derived from an EMBL/GenBank/DDBJ whole genome shotgun (WGS) entry which is preliminary data.</text>
</comment>
<proteinExistence type="predicted"/>
<accession>A0A0F9T0R5</accession>
<organism evidence="1">
    <name type="scientific">marine sediment metagenome</name>
    <dbReference type="NCBI Taxonomy" id="412755"/>
    <lineage>
        <taxon>unclassified sequences</taxon>
        <taxon>metagenomes</taxon>
        <taxon>ecological metagenomes</taxon>
    </lineage>
</organism>
<gene>
    <name evidence="1" type="ORF">LCGC14_0387030</name>
</gene>
<reference evidence="1" key="1">
    <citation type="journal article" date="2015" name="Nature">
        <title>Complex archaea that bridge the gap between prokaryotes and eukaryotes.</title>
        <authorList>
            <person name="Spang A."/>
            <person name="Saw J.H."/>
            <person name="Jorgensen S.L."/>
            <person name="Zaremba-Niedzwiedzka K."/>
            <person name="Martijn J."/>
            <person name="Lind A.E."/>
            <person name="van Eijk R."/>
            <person name="Schleper C."/>
            <person name="Guy L."/>
            <person name="Ettema T.J."/>
        </authorList>
    </citation>
    <scope>NUCLEOTIDE SEQUENCE</scope>
</reference>
<sequence>MTDTEIRPFSNNSQWEDWYNANCCKCRKSIELIDPGGLSWPPQCKIEEANVTASCITGTVSEAIAQRMGYLEHSGCYNWQCNEREPT</sequence>
<dbReference type="AlphaFoldDB" id="A0A0F9T0R5"/>
<protein>
    <submittedName>
        <fullName evidence="1">Uncharacterized protein</fullName>
    </submittedName>
</protein>